<dbReference type="EMBL" id="JACEIK010002204">
    <property type="protein sequence ID" value="MCD9559735.1"/>
    <property type="molecule type" value="Genomic_DNA"/>
</dbReference>
<keyword evidence="2" id="KW-1185">Reference proteome</keyword>
<organism evidence="1 2">
    <name type="scientific">Datura stramonium</name>
    <name type="common">Jimsonweed</name>
    <name type="synonym">Common thornapple</name>
    <dbReference type="NCBI Taxonomy" id="4076"/>
    <lineage>
        <taxon>Eukaryota</taxon>
        <taxon>Viridiplantae</taxon>
        <taxon>Streptophyta</taxon>
        <taxon>Embryophyta</taxon>
        <taxon>Tracheophyta</taxon>
        <taxon>Spermatophyta</taxon>
        <taxon>Magnoliopsida</taxon>
        <taxon>eudicotyledons</taxon>
        <taxon>Gunneridae</taxon>
        <taxon>Pentapetalae</taxon>
        <taxon>asterids</taxon>
        <taxon>lamiids</taxon>
        <taxon>Solanales</taxon>
        <taxon>Solanaceae</taxon>
        <taxon>Solanoideae</taxon>
        <taxon>Datureae</taxon>
        <taxon>Datura</taxon>
    </lineage>
</organism>
<feature type="non-terminal residue" evidence="1">
    <location>
        <position position="1"/>
    </location>
</feature>
<name>A0ABS8UM69_DATST</name>
<accession>A0ABS8UM69</accession>
<comment type="caution">
    <text evidence="1">The sequence shown here is derived from an EMBL/GenBank/DDBJ whole genome shotgun (WGS) entry which is preliminary data.</text>
</comment>
<dbReference type="Proteomes" id="UP000823775">
    <property type="component" value="Unassembled WGS sequence"/>
</dbReference>
<protein>
    <submittedName>
        <fullName evidence="1">Uncharacterized protein</fullName>
    </submittedName>
</protein>
<sequence>RRKAQHLLLLRISPAWNKNNFPNACRNVGANTAMKGQDQLHGLAQRETTEASNVLVI</sequence>
<evidence type="ECO:0000313" key="2">
    <source>
        <dbReference type="Proteomes" id="UP000823775"/>
    </source>
</evidence>
<proteinExistence type="predicted"/>
<gene>
    <name evidence="1" type="ORF">HAX54_017967</name>
</gene>
<evidence type="ECO:0000313" key="1">
    <source>
        <dbReference type="EMBL" id="MCD9559735.1"/>
    </source>
</evidence>
<reference evidence="1 2" key="1">
    <citation type="journal article" date="2021" name="BMC Genomics">
        <title>Datura genome reveals duplications of psychoactive alkaloid biosynthetic genes and high mutation rate following tissue culture.</title>
        <authorList>
            <person name="Rajewski A."/>
            <person name="Carter-House D."/>
            <person name="Stajich J."/>
            <person name="Litt A."/>
        </authorList>
    </citation>
    <scope>NUCLEOTIDE SEQUENCE [LARGE SCALE GENOMIC DNA]</scope>
    <source>
        <strain evidence="1">AR-01</strain>
    </source>
</reference>
<feature type="non-terminal residue" evidence="1">
    <location>
        <position position="57"/>
    </location>
</feature>